<accession>A0A1G2MYU4</accession>
<protein>
    <submittedName>
        <fullName evidence="1">Uncharacterized protein</fullName>
    </submittedName>
</protein>
<evidence type="ECO:0000313" key="2">
    <source>
        <dbReference type="Proteomes" id="UP000178089"/>
    </source>
</evidence>
<comment type="caution">
    <text evidence="1">The sequence shown here is derived from an EMBL/GenBank/DDBJ whole genome shotgun (WGS) entry which is preliminary data.</text>
</comment>
<gene>
    <name evidence="1" type="ORF">A3F51_01905</name>
</gene>
<proteinExistence type="predicted"/>
<organism evidence="1 2">
    <name type="scientific">Candidatus Taylorbacteria bacterium RIFCSPHIGHO2_12_FULL_45_16</name>
    <dbReference type="NCBI Taxonomy" id="1802315"/>
    <lineage>
        <taxon>Bacteria</taxon>
        <taxon>Candidatus Tayloriibacteriota</taxon>
    </lineage>
</organism>
<dbReference type="STRING" id="1802315.A3F51_01905"/>
<sequence length="66" mass="7091">MRDIQTSGPSKKRDAALRPFAASHLVRSVIAKRKIVITACDVAMISGDAYADIARPFGSGRALFSQ</sequence>
<dbReference type="AlphaFoldDB" id="A0A1G2MYU4"/>
<dbReference type="Proteomes" id="UP000178089">
    <property type="component" value="Unassembled WGS sequence"/>
</dbReference>
<name>A0A1G2MYU4_9BACT</name>
<reference evidence="1 2" key="1">
    <citation type="journal article" date="2016" name="Nat. Commun.">
        <title>Thousands of microbial genomes shed light on interconnected biogeochemical processes in an aquifer system.</title>
        <authorList>
            <person name="Anantharaman K."/>
            <person name="Brown C.T."/>
            <person name="Hug L.A."/>
            <person name="Sharon I."/>
            <person name="Castelle C.J."/>
            <person name="Probst A.J."/>
            <person name="Thomas B.C."/>
            <person name="Singh A."/>
            <person name="Wilkins M.J."/>
            <person name="Karaoz U."/>
            <person name="Brodie E.L."/>
            <person name="Williams K.H."/>
            <person name="Hubbard S.S."/>
            <person name="Banfield J.F."/>
        </authorList>
    </citation>
    <scope>NUCLEOTIDE SEQUENCE [LARGE SCALE GENOMIC DNA]</scope>
</reference>
<dbReference type="EMBL" id="MHRT01000006">
    <property type="protein sequence ID" value="OHA28998.1"/>
    <property type="molecule type" value="Genomic_DNA"/>
</dbReference>
<evidence type="ECO:0000313" key="1">
    <source>
        <dbReference type="EMBL" id="OHA28998.1"/>
    </source>
</evidence>